<name>A0ACC3SUG0_LIPKO</name>
<sequence length="74" mass="8274">MSAWCLSRVNQATEFVNVYAGSHNFAVKIGFVKNKEQTRLLLCKCAKKPFNSRKLPITKGSTGDIGLTRKREVS</sequence>
<dbReference type="EMBL" id="MU971422">
    <property type="protein sequence ID" value="KAK9235286.1"/>
    <property type="molecule type" value="Genomic_DNA"/>
</dbReference>
<organism evidence="1 2">
    <name type="scientific">Lipomyces kononenkoae</name>
    <name type="common">Yeast</name>
    <dbReference type="NCBI Taxonomy" id="34357"/>
    <lineage>
        <taxon>Eukaryota</taxon>
        <taxon>Fungi</taxon>
        <taxon>Dikarya</taxon>
        <taxon>Ascomycota</taxon>
        <taxon>Saccharomycotina</taxon>
        <taxon>Lipomycetes</taxon>
        <taxon>Lipomycetales</taxon>
        <taxon>Lipomycetaceae</taxon>
        <taxon>Lipomyces</taxon>
    </lineage>
</organism>
<comment type="caution">
    <text evidence="1">The sequence shown here is derived from an EMBL/GenBank/DDBJ whole genome shotgun (WGS) entry which is preliminary data.</text>
</comment>
<evidence type="ECO:0000313" key="1">
    <source>
        <dbReference type="EMBL" id="KAK9235286.1"/>
    </source>
</evidence>
<protein>
    <submittedName>
        <fullName evidence="1">Uncharacterized protein</fullName>
    </submittedName>
</protein>
<gene>
    <name evidence="1" type="ORF">V1525DRAFT_274307</name>
</gene>
<proteinExistence type="predicted"/>
<evidence type="ECO:0000313" key="2">
    <source>
        <dbReference type="Proteomes" id="UP001433508"/>
    </source>
</evidence>
<reference evidence="2" key="1">
    <citation type="journal article" date="2024" name="Front. Bioeng. Biotechnol.">
        <title>Genome-scale model development and genomic sequencing of the oleaginous clade Lipomyces.</title>
        <authorList>
            <person name="Czajka J.J."/>
            <person name="Han Y."/>
            <person name="Kim J."/>
            <person name="Mondo S.J."/>
            <person name="Hofstad B.A."/>
            <person name="Robles A."/>
            <person name="Haridas S."/>
            <person name="Riley R."/>
            <person name="LaButti K."/>
            <person name="Pangilinan J."/>
            <person name="Andreopoulos W."/>
            <person name="Lipzen A."/>
            <person name="Yan J."/>
            <person name="Wang M."/>
            <person name="Ng V."/>
            <person name="Grigoriev I.V."/>
            <person name="Spatafora J.W."/>
            <person name="Magnuson J.K."/>
            <person name="Baker S.E."/>
            <person name="Pomraning K.R."/>
        </authorList>
    </citation>
    <scope>NUCLEOTIDE SEQUENCE [LARGE SCALE GENOMIC DNA]</scope>
    <source>
        <strain evidence="2">CBS 7786</strain>
    </source>
</reference>
<dbReference type="Proteomes" id="UP001433508">
    <property type="component" value="Unassembled WGS sequence"/>
</dbReference>
<keyword evidence="2" id="KW-1185">Reference proteome</keyword>
<accession>A0ACC3SUG0</accession>